<feature type="transmembrane region" description="Helical" evidence="8">
    <location>
        <begin position="113"/>
        <end position="130"/>
    </location>
</feature>
<evidence type="ECO:0000256" key="3">
    <source>
        <dbReference type="ARBA" id="ARBA00022448"/>
    </source>
</evidence>
<dbReference type="Proteomes" id="UP000465062">
    <property type="component" value="Chromosome"/>
</dbReference>
<dbReference type="PANTHER" id="PTHR11562">
    <property type="entry name" value="CATION EFFLUX PROTEIN/ ZINC TRANSPORTER"/>
    <property type="match status" value="1"/>
</dbReference>
<feature type="transmembrane region" description="Helical" evidence="8">
    <location>
        <begin position="78"/>
        <end position="101"/>
    </location>
</feature>
<feature type="domain" description="Cation efflux protein transmembrane" evidence="9">
    <location>
        <begin position="13"/>
        <end position="199"/>
    </location>
</feature>
<keyword evidence="6" id="KW-0406">Ion transport</keyword>
<evidence type="ECO:0000256" key="4">
    <source>
        <dbReference type="ARBA" id="ARBA00022692"/>
    </source>
</evidence>
<organism evidence="11 12">
    <name type="scientific">Rossellomorea vietnamensis</name>
    <dbReference type="NCBI Taxonomy" id="218284"/>
    <lineage>
        <taxon>Bacteria</taxon>
        <taxon>Bacillati</taxon>
        <taxon>Bacillota</taxon>
        <taxon>Bacilli</taxon>
        <taxon>Bacillales</taxon>
        <taxon>Bacillaceae</taxon>
        <taxon>Rossellomorea</taxon>
    </lineage>
</organism>
<dbReference type="InterPro" id="IPR027469">
    <property type="entry name" value="Cation_efflux_TMD_sf"/>
</dbReference>
<keyword evidence="5 8" id="KW-1133">Transmembrane helix</keyword>
<evidence type="ECO:0000256" key="2">
    <source>
        <dbReference type="ARBA" id="ARBA00008873"/>
    </source>
</evidence>
<name>A0A6I6UVI0_9BACI</name>
<dbReference type="SUPFAM" id="SSF161111">
    <property type="entry name" value="Cation efflux protein transmembrane domain-like"/>
    <property type="match status" value="1"/>
</dbReference>
<evidence type="ECO:0000259" key="10">
    <source>
        <dbReference type="Pfam" id="PF16916"/>
    </source>
</evidence>
<gene>
    <name evidence="11" type="ORF">FHE72_19280</name>
</gene>
<dbReference type="SUPFAM" id="SSF160240">
    <property type="entry name" value="Cation efflux protein cytoplasmic domain-like"/>
    <property type="match status" value="1"/>
</dbReference>
<dbReference type="GO" id="GO:0005886">
    <property type="term" value="C:plasma membrane"/>
    <property type="evidence" value="ECO:0007669"/>
    <property type="project" value="TreeGrafter"/>
</dbReference>
<dbReference type="InterPro" id="IPR027470">
    <property type="entry name" value="Cation_efflux_CTD"/>
</dbReference>
<keyword evidence="3" id="KW-0813">Transport</keyword>
<feature type="transmembrane region" description="Helical" evidence="8">
    <location>
        <begin position="171"/>
        <end position="189"/>
    </location>
</feature>
<dbReference type="EMBL" id="CP047394">
    <property type="protein sequence ID" value="QHE62906.1"/>
    <property type="molecule type" value="Genomic_DNA"/>
</dbReference>
<sequence length="283" mass="31870">MSKNQSSTKNTRLAFFLNLIFTIIEFIGGYLTNSMAILSDAVHDLGDSLSLGGSWYLQRLSNKEGNNRYSFGYKRFSALGALISGTVLLFGSIFVLTEAIPRLFNPTHPDAQGMLWFAILGVAINGFAAWRLHSGSSMNEKVLSWHLLEDILGWVGVLIISIVMMFKDIHILDPILSIVITCFVLFNVVRNLIKTMKVFLDAVPDEVDLDAIREQIKSINGVDEVDHLHIWSIDGEENAMITHLYTSKGFACEKQEEIKEKVRDFVSHLDIKHSTIEIHIKEN</sequence>
<evidence type="ECO:0000256" key="1">
    <source>
        <dbReference type="ARBA" id="ARBA00004141"/>
    </source>
</evidence>
<evidence type="ECO:0000256" key="5">
    <source>
        <dbReference type="ARBA" id="ARBA00022989"/>
    </source>
</evidence>
<dbReference type="PANTHER" id="PTHR11562:SF17">
    <property type="entry name" value="RE54080P-RELATED"/>
    <property type="match status" value="1"/>
</dbReference>
<dbReference type="KEGG" id="bvq:FHE72_19280"/>
<evidence type="ECO:0000259" key="9">
    <source>
        <dbReference type="Pfam" id="PF01545"/>
    </source>
</evidence>
<keyword evidence="7 8" id="KW-0472">Membrane</keyword>
<dbReference type="Gene3D" id="1.20.1510.10">
    <property type="entry name" value="Cation efflux protein transmembrane domain"/>
    <property type="match status" value="1"/>
</dbReference>
<dbReference type="InterPro" id="IPR002524">
    <property type="entry name" value="Cation_efflux"/>
</dbReference>
<dbReference type="InterPro" id="IPR036837">
    <property type="entry name" value="Cation_efflux_CTD_sf"/>
</dbReference>
<dbReference type="NCBIfam" id="TIGR01297">
    <property type="entry name" value="CDF"/>
    <property type="match status" value="1"/>
</dbReference>
<protein>
    <submittedName>
        <fullName evidence="11">Cation diffusion facilitator family transporter</fullName>
    </submittedName>
</protein>
<dbReference type="InterPro" id="IPR050681">
    <property type="entry name" value="CDF/SLC30A"/>
</dbReference>
<proteinExistence type="inferred from homology"/>
<evidence type="ECO:0000313" key="11">
    <source>
        <dbReference type="EMBL" id="QHE62906.1"/>
    </source>
</evidence>
<evidence type="ECO:0000256" key="8">
    <source>
        <dbReference type="SAM" id="Phobius"/>
    </source>
</evidence>
<evidence type="ECO:0000256" key="7">
    <source>
        <dbReference type="ARBA" id="ARBA00023136"/>
    </source>
</evidence>
<feature type="domain" description="Cation efflux protein cytoplasmic" evidence="10">
    <location>
        <begin position="204"/>
        <end position="278"/>
    </location>
</feature>
<evidence type="ECO:0000313" key="12">
    <source>
        <dbReference type="Proteomes" id="UP000465062"/>
    </source>
</evidence>
<reference evidence="11 12" key="1">
    <citation type="submission" date="2019-06" db="EMBL/GenBank/DDBJ databases">
        <title>An operon consisting of a P-type ATPase gene and a transcriptional regular gene given the different cadmium resistance in Bacillus vietamensis 151-6 and Bacillus marisflavi 151-25.</title>
        <authorList>
            <person name="Yu X."/>
        </authorList>
    </citation>
    <scope>NUCLEOTIDE SEQUENCE [LARGE SCALE GENOMIC DNA]</scope>
    <source>
        <strain evidence="11 12">151-6</strain>
    </source>
</reference>
<evidence type="ECO:0000256" key="6">
    <source>
        <dbReference type="ARBA" id="ARBA00023065"/>
    </source>
</evidence>
<dbReference type="AlphaFoldDB" id="A0A6I6UVI0"/>
<keyword evidence="4 8" id="KW-0812">Transmembrane</keyword>
<accession>A0A6I6UVI0</accession>
<feature type="transmembrane region" description="Helical" evidence="8">
    <location>
        <begin position="142"/>
        <end position="165"/>
    </location>
</feature>
<dbReference type="Pfam" id="PF16916">
    <property type="entry name" value="ZT_dimer"/>
    <property type="match status" value="1"/>
</dbReference>
<feature type="transmembrane region" description="Helical" evidence="8">
    <location>
        <begin position="12"/>
        <end position="31"/>
    </location>
</feature>
<comment type="similarity">
    <text evidence="2">Belongs to the cation diffusion facilitator (CDF) transporter (TC 2.A.4) family. SLC30A subfamily.</text>
</comment>
<dbReference type="Pfam" id="PF01545">
    <property type="entry name" value="Cation_efflux"/>
    <property type="match status" value="1"/>
</dbReference>
<dbReference type="GO" id="GO:0005385">
    <property type="term" value="F:zinc ion transmembrane transporter activity"/>
    <property type="evidence" value="ECO:0007669"/>
    <property type="project" value="TreeGrafter"/>
</dbReference>
<dbReference type="RefSeq" id="WP_159362705.1">
    <property type="nucleotide sequence ID" value="NZ_CP047394.1"/>
</dbReference>
<dbReference type="InterPro" id="IPR058533">
    <property type="entry name" value="Cation_efflux_TM"/>
</dbReference>
<comment type="subcellular location">
    <subcellularLocation>
        <location evidence="1">Membrane</location>
        <topology evidence="1">Multi-pass membrane protein</topology>
    </subcellularLocation>
</comment>